<dbReference type="OrthoDB" id="275114at2759"/>
<keyword evidence="2" id="KW-1185">Reference proteome</keyword>
<protein>
    <submittedName>
        <fullName evidence="1">Uncharacterized protein</fullName>
    </submittedName>
</protein>
<evidence type="ECO:0000313" key="2">
    <source>
        <dbReference type="Proteomes" id="UP000015354"/>
    </source>
</evidence>
<accession>S9UJD9</accession>
<gene>
    <name evidence="1" type="ORF">STCU_04761</name>
</gene>
<reference evidence="1 2" key="1">
    <citation type="journal article" date="2013" name="PLoS ONE">
        <title>Predicting the Proteins of Angomonas deanei, Strigomonas culicis and Their Respective Endosymbionts Reveals New Aspects of the Trypanosomatidae Family.</title>
        <authorList>
            <person name="Motta M.C."/>
            <person name="Martins A.C."/>
            <person name="de Souza S.S."/>
            <person name="Catta-Preta C.M."/>
            <person name="Silva R."/>
            <person name="Klein C.C."/>
            <person name="de Almeida L.G."/>
            <person name="de Lima Cunha O."/>
            <person name="Ciapina L.P."/>
            <person name="Brocchi M."/>
            <person name="Colabardini A.C."/>
            <person name="de Araujo Lima B."/>
            <person name="Machado C.R."/>
            <person name="de Almeida Soares C.M."/>
            <person name="Probst C.M."/>
            <person name="de Menezes C.B."/>
            <person name="Thompson C.E."/>
            <person name="Bartholomeu D.C."/>
            <person name="Gradia D.F."/>
            <person name="Pavoni D.P."/>
            <person name="Grisard E.C."/>
            <person name="Fantinatti-Garboggini F."/>
            <person name="Marchini F.K."/>
            <person name="Rodrigues-Luiz G.F."/>
            <person name="Wagner G."/>
            <person name="Goldman G.H."/>
            <person name="Fietto J.L."/>
            <person name="Elias M.C."/>
            <person name="Goldman M.H."/>
            <person name="Sagot M.F."/>
            <person name="Pereira M."/>
            <person name="Stoco P.H."/>
            <person name="de Mendonca-Neto R.P."/>
            <person name="Teixeira S.M."/>
            <person name="Maciel T.E."/>
            <person name="de Oliveira Mendes T.A."/>
            <person name="Urmenyi T.P."/>
            <person name="de Souza W."/>
            <person name="Schenkman S."/>
            <person name="de Vasconcelos A.T."/>
        </authorList>
    </citation>
    <scope>NUCLEOTIDE SEQUENCE [LARGE SCALE GENOMIC DNA]</scope>
</reference>
<name>S9UJD9_9TRYP</name>
<sequence>MRFVKRLGVLKYSALRGIATYGDVPLGHTEMVNRYSGSTDNNNKDKDILTLLEQTEDRIGRWKLNKWEFRVPPLLAPRERENYLLKLDILKSLCIDQTKQSALVHGDLATVQSITGVPAEEIRQKNRQWLQEEASKLRWKGDINKAKTLRDAFLRLEVYGAKEHRLLERLCCIYGMGMMGTFEDAFGNMIVEDPVTKKITMEEENSFKLLLSEIVGKFPQIDIIYDFLGFNAESGYRESFKKFAVDLLAKKNKIVEHTPDGRVSFYNPASKEIFFDFNNSKAQIVSDDSVYGLPDFLYVQDTDMFLLTIASENHWLRSRQVPHAKQLEGIARRASFILGIPYDSVRIRNVLLPPSYMDKSSLERVVEAVFGIGGSEKQEFIPWLKLYSKELDAQDVDYCDIQKTVNEEEWLTL</sequence>
<proteinExistence type="predicted"/>
<comment type="caution">
    <text evidence="1">The sequence shown here is derived from an EMBL/GenBank/DDBJ whole genome shotgun (WGS) entry which is preliminary data.</text>
</comment>
<dbReference type="EMBL" id="ATMH01004761">
    <property type="protein sequence ID" value="EPY29028.1"/>
    <property type="molecule type" value="Genomic_DNA"/>
</dbReference>
<dbReference type="Proteomes" id="UP000015354">
    <property type="component" value="Unassembled WGS sequence"/>
</dbReference>
<dbReference type="AlphaFoldDB" id="S9UJD9"/>
<organism evidence="1 2">
    <name type="scientific">Strigomonas culicis</name>
    <dbReference type="NCBI Taxonomy" id="28005"/>
    <lineage>
        <taxon>Eukaryota</taxon>
        <taxon>Discoba</taxon>
        <taxon>Euglenozoa</taxon>
        <taxon>Kinetoplastea</taxon>
        <taxon>Metakinetoplastina</taxon>
        <taxon>Trypanosomatida</taxon>
        <taxon>Trypanosomatidae</taxon>
        <taxon>Strigomonadinae</taxon>
        <taxon>Strigomonas</taxon>
    </lineage>
</organism>
<evidence type="ECO:0000313" key="1">
    <source>
        <dbReference type="EMBL" id="EPY29028.1"/>
    </source>
</evidence>